<evidence type="ECO:0000259" key="1">
    <source>
        <dbReference type="Pfam" id="PF01381"/>
    </source>
</evidence>
<dbReference type="EMBL" id="DTBZ01000114">
    <property type="protein sequence ID" value="HGQ18539.1"/>
    <property type="molecule type" value="Genomic_DNA"/>
</dbReference>
<proteinExistence type="predicted"/>
<evidence type="ECO:0000313" key="3">
    <source>
        <dbReference type="EMBL" id="HGQ18539.1"/>
    </source>
</evidence>
<comment type="caution">
    <text evidence="2">The sequence shown here is derived from an EMBL/GenBank/DDBJ whole genome shotgun (WGS) entry which is preliminary data.</text>
</comment>
<accession>A0A7J3I7A1</accession>
<dbReference type="EMBL" id="DTAI01000081">
    <property type="protein sequence ID" value="HGN36481.1"/>
    <property type="molecule type" value="Genomic_DNA"/>
</dbReference>
<sequence length="132" mass="15101">MKSVLELGTRYVVPAVKREVVLGLMRRGFTGIEVAKLLGISPSLVSRYMNGERGAQIDLRRYGDVMGYIERLVDGIAGGQMDQYAIAREIDRMSMYFMAKKYLCSIHLRLEPYIDIARCSNCPELFRETIER</sequence>
<name>A0A7J3I7A1_9CREN</name>
<dbReference type="InterPro" id="IPR010982">
    <property type="entry name" value="Lambda_DNA-bd_dom_sf"/>
</dbReference>
<feature type="domain" description="HTH cro/C1-type" evidence="1">
    <location>
        <begin position="26"/>
        <end position="55"/>
    </location>
</feature>
<dbReference type="AlphaFoldDB" id="A0A7J3I7A1"/>
<dbReference type="PANTHER" id="PTHR40730:SF4">
    <property type="entry name" value="TRANSCRIPTIONAL REGULATOR"/>
    <property type="match status" value="1"/>
</dbReference>
<protein>
    <submittedName>
        <fullName evidence="2">Helix-turn-helix domain-containing protein</fullName>
    </submittedName>
</protein>
<dbReference type="CDD" id="cd00093">
    <property type="entry name" value="HTH_XRE"/>
    <property type="match status" value="1"/>
</dbReference>
<dbReference type="SUPFAM" id="SSF47413">
    <property type="entry name" value="lambda repressor-like DNA-binding domains"/>
    <property type="match status" value="1"/>
</dbReference>
<gene>
    <name evidence="2" type="ORF">ENT87_02895</name>
    <name evidence="3" type="ORF">ENU30_06160</name>
</gene>
<evidence type="ECO:0000313" key="2">
    <source>
        <dbReference type="EMBL" id="HGN36481.1"/>
    </source>
</evidence>
<reference evidence="2" key="1">
    <citation type="journal article" date="2020" name="mSystems">
        <title>Genome- and Community-Level Interaction Insights into Carbon Utilization and Element Cycling Functions of Hydrothermarchaeota in Hydrothermal Sediment.</title>
        <authorList>
            <person name="Zhou Z."/>
            <person name="Liu Y."/>
            <person name="Xu W."/>
            <person name="Pan J."/>
            <person name="Luo Z.H."/>
            <person name="Li M."/>
        </authorList>
    </citation>
    <scope>NUCLEOTIDE SEQUENCE [LARGE SCALE GENOMIC DNA]</scope>
    <source>
        <strain evidence="2">SpSt-618</strain>
        <strain evidence="3">SpSt-657</strain>
    </source>
</reference>
<dbReference type="Pfam" id="PF01381">
    <property type="entry name" value="HTH_3"/>
    <property type="match status" value="1"/>
</dbReference>
<organism evidence="2">
    <name type="scientific">Ignisphaera aggregans</name>
    <dbReference type="NCBI Taxonomy" id="334771"/>
    <lineage>
        <taxon>Archaea</taxon>
        <taxon>Thermoproteota</taxon>
        <taxon>Thermoprotei</taxon>
        <taxon>Desulfurococcales</taxon>
        <taxon>Desulfurococcaceae</taxon>
        <taxon>Ignisphaera</taxon>
    </lineage>
</organism>
<dbReference type="InterPro" id="IPR001387">
    <property type="entry name" value="Cro/C1-type_HTH"/>
</dbReference>
<dbReference type="GO" id="GO:0003677">
    <property type="term" value="F:DNA binding"/>
    <property type="evidence" value="ECO:0007669"/>
    <property type="project" value="InterPro"/>
</dbReference>
<dbReference type="PANTHER" id="PTHR40730">
    <property type="entry name" value="TRANSCRIPTIONAL REGULATOR PROTEIN-LIKE PROTEIN"/>
    <property type="match status" value="1"/>
</dbReference>